<feature type="transmembrane region" description="Helical" evidence="1">
    <location>
        <begin position="104"/>
        <end position="129"/>
    </location>
</feature>
<evidence type="ECO:0000256" key="1">
    <source>
        <dbReference type="SAM" id="Phobius"/>
    </source>
</evidence>
<accession>A0ABD4SW35</accession>
<dbReference type="AlphaFoldDB" id="A0ABD4SW35"/>
<feature type="transmembrane region" description="Helical" evidence="1">
    <location>
        <begin position="30"/>
        <end position="51"/>
    </location>
</feature>
<name>A0ABD4SW35_MESHO</name>
<feature type="transmembrane region" description="Helical" evidence="1">
    <location>
        <begin position="211"/>
        <end position="231"/>
    </location>
</feature>
<organism evidence="2 3">
    <name type="scientific">Mesomycoplasma hyopneumoniae</name>
    <name type="common">Mycoplasma hyopneumoniae</name>
    <dbReference type="NCBI Taxonomy" id="2099"/>
    <lineage>
        <taxon>Bacteria</taxon>
        <taxon>Bacillati</taxon>
        <taxon>Mycoplasmatota</taxon>
        <taxon>Mycoplasmoidales</taxon>
        <taxon>Metamycoplasmataceae</taxon>
        <taxon>Mesomycoplasma</taxon>
    </lineage>
</organism>
<dbReference type="Proteomes" id="UP001203104">
    <property type="component" value="Unassembled WGS sequence"/>
</dbReference>
<keyword evidence="1" id="KW-1133">Transmembrane helix</keyword>
<keyword evidence="1" id="KW-0472">Membrane</keyword>
<evidence type="ECO:0000313" key="2">
    <source>
        <dbReference type="EMBL" id="MCI8283467.1"/>
    </source>
</evidence>
<dbReference type="EMBL" id="VBRW01000005">
    <property type="protein sequence ID" value="MCI8283467.1"/>
    <property type="molecule type" value="Genomic_DNA"/>
</dbReference>
<feature type="transmembrane region" description="Helical" evidence="1">
    <location>
        <begin position="238"/>
        <end position="257"/>
    </location>
</feature>
<gene>
    <name evidence="2" type="ORF">FEF30_02730</name>
</gene>
<comment type="caution">
    <text evidence="2">The sequence shown here is derived from an EMBL/GenBank/DDBJ whole genome shotgun (WGS) entry which is preliminary data.</text>
</comment>
<sequence>MFLSIMSENNNSYLSTKLDHFSAWKKERKIALIFSLIIIGITFFLVGYAMINNRQEFVVDKFYFISFSNYFQNFSVFFYLTYQSNLIYGLVLFSFVLNPSRLKFQFLFVFTVILTIVLIVFWTVIAWNLHMDITFLLKTSTVHFFHPVFSIFVLFWFRKEFMVNRLGLSLAVIYSVCYYLFCLLLYFFTIRQWISPEFKVNNENIPEKRSVFFYTGLTIYPFLNFLHPFFYSGDNHSMVILLNLLMSFSVVLLPYWISLFYINVFGIKALNWSFFAWVKSLFIRLKNFFWVAKPKKEENFGEK</sequence>
<reference evidence="2 3" key="1">
    <citation type="submission" date="2019-05" db="EMBL/GenBank/DDBJ databases">
        <title>Genome sequencing and assembly of Mycoplasma hyopneumoniae strains UFV01 and UFV02.</title>
        <authorList>
            <person name="De Souza L.F."/>
            <person name="Gonzaga N.F."/>
            <person name="Santos M.R."/>
            <person name="Deeney A.S."/>
            <person name="Vidigal P.M.P."/>
            <person name="Moreira M.A.S."/>
            <person name="Fietto J.R.L."/>
            <person name="Bressan G.C."/>
            <person name="Rycroft A.N."/>
            <person name="Silva Junior A."/>
        </authorList>
    </citation>
    <scope>NUCLEOTIDE SEQUENCE [LARGE SCALE GENOMIC DNA]</scope>
    <source>
        <strain evidence="2 3">UFV01</strain>
    </source>
</reference>
<feature type="transmembrane region" description="Helical" evidence="1">
    <location>
        <begin position="169"/>
        <end position="191"/>
    </location>
</feature>
<proteinExistence type="predicted"/>
<feature type="transmembrane region" description="Helical" evidence="1">
    <location>
        <begin position="135"/>
        <end position="157"/>
    </location>
</feature>
<evidence type="ECO:0000313" key="3">
    <source>
        <dbReference type="Proteomes" id="UP001203104"/>
    </source>
</evidence>
<protein>
    <submittedName>
        <fullName evidence="2">Uncharacterized protein</fullName>
    </submittedName>
</protein>
<feature type="transmembrane region" description="Helical" evidence="1">
    <location>
        <begin position="269"/>
        <end position="285"/>
    </location>
</feature>
<dbReference type="NCBIfam" id="NF046009">
    <property type="entry name" value="MAGa3780_fam"/>
    <property type="match status" value="1"/>
</dbReference>
<feature type="transmembrane region" description="Helical" evidence="1">
    <location>
        <begin position="76"/>
        <end position="97"/>
    </location>
</feature>
<keyword evidence="1" id="KW-0812">Transmembrane</keyword>